<keyword evidence="1" id="KW-0472">Membrane</keyword>
<comment type="caution">
    <text evidence="2">The sequence shown here is derived from an EMBL/GenBank/DDBJ whole genome shotgun (WGS) entry which is preliminary data.</text>
</comment>
<feature type="transmembrane region" description="Helical" evidence="1">
    <location>
        <begin position="52"/>
        <end position="74"/>
    </location>
</feature>
<feature type="transmembrane region" description="Helical" evidence="1">
    <location>
        <begin position="81"/>
        <end position="102"/>
    </location>
</feature>
<evidence type="ECO:0000313" key="3">
    <source>
        <dbReference type="Proteomes" id="UP000598360"/>
    </source>
</evidence>
<evidence type="ECO:0000256" key="1">
    <source>
        <dbReference type="SAM" id="Phobius"/>
    </source>
</evidence>
<sequence length="152" mass="17571">MRDSSNHEDDDSFIYNEFYGEAENIVQARDVHGGVNYYEADDDTFEYSIPPYALTAVFVALFIVAAAYSILLAMTEMSFFLWLRLGVSTILLLVVFASAYYWSAGGLYERKFRYLRLFFALISVMLGYNYGVQVPLISEIGEFFSSWLVWRF</sequence>
<dbReference type="AlphaFoldDB" id="A0A929G2B1"/>
<dbReference type="Proteomes" id="UP000598360">
    <property type="component" value="Unassembled WGS sequence"/>
</dbReference>
<keyword evidence="1" id="KW-1133">Transmembrane helix</keyword>
<evidence type="ECO:0000313" key="2">
    <source>
        <dbReference type="EMBL" id="MBE9375593.1"/>
    </source>
</evidence>
<gene>
    <name evidence="2" type="ORF">IQ251_14160</name>
</gene>
<protein>
    <submittedName>
        <fullName evidence="2">Uncharacterized protein</fullName>
    </submittedName>
</protein>
<dbReference type="EMBL" id="JADEYC010000022">
    <property type="protein sequence ID" value="MBE9375593.1"/>
    <property type="molecule type" value="Genomic_DNA"/>
</dbReference>
<organism evidence="2 3">
    <name type="scientific">Saccharopolyspora montiporae</name>
    <dbReference type="NCBI Taxonomy" id="2781240"/>
    <lineage>
        <taxon>Bacteria</taxon>
        <taxon>Bacillati</taxon>
        <taxon>Actinomycetota</taxon>
        <taxon>Actinomycetes</taxon>
        <taxon>Pseudonocardiales</taxon>
        <taxon>Pseudonocardiaceae</taxon>
        <taxon>Saccharopolyspora</taxon>
    </lineage>
</organism>
<dbReference type="RefSeq" id="WP_193929045.1">
    <property type="nucleotide sequence ID" value="NZ_JADEYC010000022.1"/>
</dbReference>
<keyword evidence="1" id="KW-0812">Transmembrane</keyword>
<keyword evidence="3" id="KW-1185">Reference proteome</keyword>
<reference evidence="2" key="1">
    <citation type="submission" date="2020-10" db="EMBL/GenBank/DDBJ databases">
        <title>Diversity and distribution of actinomycetes associated with coral in the coast of Hainan.</title>
        <authorList>
            <person name="Li F."/>
        </authorList>
    </citation>
    <scope>NUCLEOTIDE SEQUENCE</scope>
    <source>
        <strain evidence="2">HNM0983</strain>
    </source>
</reference>
<proteinExistence type="predicted"/>
<name>A0A929G2B1_9PSEU</name>
<accession>A0A929G2B1</accession>
<feature type="transmembrane region" description="Helical" evidence="1">
    <location>
        <begin position="114"/>
        <end position="132"/>
    </location>
</feature>